<keyword evidence="2" id="KW-1185">Reference proteome</keyword>
<reference evidence="1 2" key="2">
    <citation type="journal article" date="2010" name="J. Bacteriol.">
        <title>Complete genome sequence of Beijerinckia indica subsp. indica.</title>
        <authorList>
            <person name="Tamas I."/>
            <person name="Dedysh S.N."/>
            <person name="Liesack W."/>
            <person name="Stott M.B."/>
            <person name="Alam M."/>
            <person name="Murrell J.C."/>
            <person name="Dunfield P.F."/>
        </authorList>
    </citation>
    <scope>NUCLEOTIDE SEQUENCE [LARGE SCALE GENOMIC DNA]</scope>
    <source>
        <strain evidence="2">ATCC 9039 / DSM 1715 / NCIMB 8712</strain>
    </source>
</reference>
<sequence length="107" mass="11485">MSSTAESFTHRGLGPMIRLSLSEGLNFVFTPREALTLSRALTAVKAGTSKVDEIYMSPIASDQDFVGTVTPDGLLLQARQPPLPLDWTEVGVIAESLKELAPEDPDA</sequence>
<dbReference type="RefSeq" id="WP_012384222.1">
    <property type="nucleotide sequence ID" value="NC_010581.1"/>
</dbReference>
<dbReference type="EMBL" id="CP001016">
    <property type="protein sequence ID" value="ACB94865.1"/>
    <property type="molecule type" value="Genomic_DNA"/>
</dbReference>
<name>B2IJJ1_BEII9</name>
<evidence type="ECO:0000313" key="1">
    <source>
        <dbReference type="EMBL" id="ACB94865.1"/>
    </source>
</evidence>
<dbReference type="eggNOG" id="ENOG50336FI">
    <property type="taxonomic scope" value="Bacteria"/>
</dbReference>
<dbReference type="Proteomes" id="UP000001695">
    <property type="component" value="Chromosome"/>
</dbReference>
<dbReference type="AlphaFoldDB" id="B2IJJ1"/>
<accession>B2IJJ1</accession>
<proteinExistence type="predicted"/>
<reference evidence="2" key="1">
    <citation type="submission" date="2008-03" db="EMBL/GenBank/DDBJ databases">
        <title>Complete sequence of chromosome of Beijerinckia indica subsp. indica ATCC 9039.</title>
        <authorList>
            <consortium name="US DOE Joint Genome Institute"/>
            <person name="Copeland A."/>
            <person name="Lucas S."/>
            <person name="Lapidus A."/>
            <person name="Glavina del Rio T."/>
            <person name="Dalin E."/>
            <person name="Tice H."/>
            <person name="Bruce D."/>
            <person name="Goodwin L."/>
            <person name="Pitluck S."/>
            <person name="LaButti K."/>
            <person name="Schmutz J."/>
            <person name="Larimer F."/>
            <person name="Land M."/>
            <person name="Hauser L."/>
            <person name="Kyrpides N."/>
            <person name="Mikhailova N."/>
            <person name="Dunfield P.F."/>
            <person name="Dedysh S.N."/>
            <person name="Liesack W."/>
            <person name="Saw J.H."/>
            <person name="Alam M."/>
            <person name="Chen Y."/>
            <person name="Murrell J.C."/>
            <person name="Richardson P."/>
        </authorList>
    </citation>
    <scope>NUCLEOTIDE SEQUENCE [LARGE SCALE GENOMIC DNA]</scope>
    <source>
        <strain evidence="2">ATCC 9039 / DSM 1715 / NCIMB 8712</strain>
    </source>
</reference>
<organism evidence="1 2">
    <name type="scientific">Beijerinckia indica subsp. indica (strain ATCC 9039 / DSM 1715 / NCIMB 8712)</name>
    <dbReference type="NCBI Taxonomy" id="395963"/>
    <lineage>
        <taxon>Bacteria</taxon>
        <taxon>Pseudomonadati</taxon>
        <taxon>Pseudomonadota</taxon>
        <taxon>Alphaproteobacteria</taxon>
        <taxon>Hyphomicrobiales</taxon>
        <taxon>Beijerinckiaceae</taxon>
        <taxon>Beijerinckia</taxon>
    </lineage>
</organism>
<protein>
    <submittedName>
        <fullName evidence="1">Uncharacterized protein</fullName>
    </submittedName>
</protein>
<dbReference type="OrthoDB" id="8447851at2"/>
<dbReference type="KEGG" id="bid:Bind_1223"/>
<dbReference type="HOGENOM" id="CLU_175329_0_0_5"/>
<evidence type="ECO:0000313" key="2">
    <source>
        <dbReference type="Proteomes" id="UP000001695"/>
    </source>
</evidence>
<gene>
    <name evidence="1" type="ordered locus">Bind_1223</name>
</gene>